<reference evidence="1 2" key="1">
    <citation type="submission" date="2018-05" db="EMBL/GenBank/DDBJ databases">
        <title>Genetic diversity of glacier-inhabiting Cryobacterium bacteria in China and description of Cryobacterium mengkeensis sp. nov. and Arthrobacter glacialis sp. nov.</title>
        <authorList>
            <person name="Liu Q."/>
            <person name="Xin Y.-H."/>
        </authorList>
    </citation>
    <scope>NUCLEOTIDE SEQUENCE [LARGE SCALE GENOMIC DNA]</scope>
    <source>
        <strain evidence="1 2">B7</strain>
    </source>
</reference>
<dbReference type="Proteomes" id="UP000247980">
    <property type="component" value="Unassembled WGS sequence"/>
</dbReference>
<dbReference type="AlphaFoldDB" id="A0A2V5JJ88"/>
<sequence>MIFIDQLIDLDGRWTHVVMLEITPESTLLHLRREVKHPFGVAHDTPNSTLALMSDFPSVVLRDESRELSVTGAQGGGSGMHDQIVLAYDSQVRGDVAVLNSLGAELLTVKL</sequence>
<organism evidence="1 2">
    <name type="scientific">Arthrobacter psychrolactophilus</name>
    <dbReference type="NCBI Taxonomy" id="92442"/>
    <lineage>
        <taxon>Bacteria</taxon>
        <taxon>Bacillati</taxon>
        <taxon>Actinomycetota</taxon>
        <taxon>Actinomycetes</taxon>
        <taxon>Micrococcales</taxon>
        <taxon>Micrococcaceae</taxon>
        <taxon>Arthrobacter</taxon>
    </lineage>
</organism>
<evidence type="ECO:0000313" key="1">
    <source>
        <dbReference type="EMBL" id="PYI37186.1"/>
    </source>
</evidence>
<comment type="caution">
    <text evidence="1">The sequence shown here is derived from an EMBL/GenBank/DDBJ whole genome shotgun (WGS) entry which is preliminary data.</text>
</comment>
<name>A0A2V5JJ88_9MICC</name>
<evidence type="ECO:0000313" key="2">
    <source>
        <dbReference type="Proteomes" id="UP000247980"/>
    </source>
</evidence>
<protein>
    <submittedName>
        <fullName evidence="1">Uncharacterized protein</fullName>
    </submittedName>
</protein>
<proteinExistence type="predicted"/>
<dbReference type="EMBL" id="QJVC01000027">
    <property type="protein sequence ID" value="PYI37186.1"/>
    <property type="molecule type" value="Genomic_DNA"/>
</dbReference>
<keyword evidence="2" id="KW-1185">Reference proteome</keyword>
<gene>
    <name evidence="1" type="ORF">CVS30_16740</name>
</gene>
<accession>A0A2V5JJ88</accession>